<evidence type="ECO:0000256" key="6">
    <source>
        <dbReference type="ARBA" id="ARBA00023136"/>
    </source>
</evidence>
<comment type="subcellular location">
    <subcellularLocation>
        <location evidence="1">Cell outer membrane</location>
    </subcellularLocation>
</comment>
<evidence type="ECO:0000256" key="4">
    <source>
        <dbReference type="ARBA" id="ARBA00022452"/>
    </source>
</evidence>
<keyword evidence="7" id="KW-0998">Cell outer membrane</keyword>
<accession>A0A5C6KV86</accession>
<keyword evidence="8" id="KW-0732">Signal</keyword>
<gene>
    <name evidence="9" type="ORF">FSA08_24630</name>
</gene>
<feature type="chain" id="PRO_5022855694" evidence="8">
    <location>
        <begin position="23"/>
        <end position="431"/>
    </location>
</feature>
<keyword evidence="5" id="KW-0812">Transmembrane</keyword>
<dbReference type="GO" id="GO:0015562">
    <property type="term" value="F:efflux transmembrane transporter activity"/>
    <property type="evidence" value="ECO:0007669"/>
    <property type="project" value="InterPro"/>
</dbReference>
<dbReference type="PANTHER" id="PTHR30026:SF20">
    <property type="entry name" value="OUTER MEMBRANE PROTEIN TOLC"/>
    <property type="match status" value="1"/>
</dbReference>
<comment type="caution">
    <text evidence="9">The sequence shown here is derived from an EMBL/GenBank/DDBJ whole genome shotgun (WGS) entry which is preliminary data.</text>
</comment>
<dbReference type="SUPFAM" id="SSF56954">
    <property type="entry name" value="Outer membrane efflux proteins (OEP)"/>
    <property type="match status" value="1"/>
</dbReference>
<dbReference type="GO" id="GO:1990281">
    <property type="term" value="C:efflux pump complex"/>
    <property type="evidence" value="ECO:0007669"/>
    <property type="project" value="TreeGrafter"/>
</dbReference>
<reference evidence="9 10" key="1">
    <citation type="submission" date="2019-08" db="EMBL/GenBank/DDBJ databases">
        <title>Genome sequencing of Bacteroides fragilis Sample_iSURF_9.</title>
        <authorList>
            <person name="Chandler J.E."/>
            <person name="Ruoff K.L."/>
            <person name="Price C.E."/>
            <person name="Valls R.A."/>
            <person name="O'Toole G.A."/>
        </authorList>
    </citation>
    <scope>NUCLEOTIDE SEQUENCE [LARGE SCALE GENOMIC DNA]</scope>
    <source>
        <strain evidence="9 10">CFPLTA004_1B</strain>
    </source>
</reference>
<keyword evidence="3" id="KW-0813">Transport</keyword>
<evidence type="ECO:0000256" key="1">
    <source>
        <dbReference type="ARBA" id="ARBA00004442"/>
    </source>
</evidence>
<dbReference type="InterPro" id="IPR003423">
    <property type="entry name" value="OMP_efflux"/>
</dbReference>
<evidence type="ECO:0000313" key="9">
    <source>
        <dbReference type="EMBL" id="TWV66799.1"/>
    </source>
</evidence>
<dbReference type="GO" id="GO:0015288">
    <property type="term" value="F:porin activity"/>
    <property type="evidence" value="ECO:0007669"/>
    <property type="project" value="TreeGrafter"/>
</dbReference>
<keyword evidence="4" id="KW-1134">Transmembrane beta strand</keyword>
<dbReference type="InterPro" id="IPR051906">
    <property type="entry name" value="TolC-like"/>
</dbReference>
<evidence type="ECO:0000256" key="3">
    <source>
        <dbReference type="ARBA" id="ARBA00022448"/>
    </source>
</evidence>
<dbReference type="EMBL" id="VOHY01000033">
    <property type="protein sequence ID" value="TWV66799.1"/>
    <property type="molecule type" value="Genomic_DNA"/>
</dbReference>
<organism evidence="9 10">
    <name type="scientific">Bacteroides fragilis</name>
    <dbReference type="NCBI Taxonomy" id="817"/>
    <lineage>
        <taxon>Bacteria</taxon>
        <taxon>Pseudomonadati</taxon>
        <taxon>Bacteroidota</taxon>
        <taxon>Bacteroidia</taxon>
        <taxon>Bacteroidales</taxon>
        <taxon>Bacteroidaceae</taxon>
        <taxon>Bacteroides</taxon>
    </lineage>
</organism>
<evidence type="ECO:0000256" key="7">
    <source>
        <dbReference type="ARBA" id="ARBA00023237"/>
    </source>
</evidence>
<evidence type="ECO:0000256" key="5">
    <source>
        <dbReference type="ARBA" id="ARBA00022692"/>
    </source>
</evidence>
<comment type="similarity">
    <text evidence="2">Belongs to the outer membrane factor (OMF) (TC 1.B.17) family.</text>
</comment>
<evidence type="ECO:0000256" key="8">
    <source>
        <dbReference type="SAM" id="SignalP"/>
    </source>
</evidence>
<name>A0A5C6KV86_BACFG</name>
<keyword evidence="6" id="KW-0472">Membrane</keyword>
<evidence type="ECO:0000256" key="2">
    <source>
        <dbReference type="ARBA" id="ARBA00007613"/>
    </source>
</evidence>
<evidence type="ECO:0000313" key="10">
    <source>
        <dbReference type="Proteomes" id="UP000318041"/>
    </source>
</evidence>
<sequence length="431" mass="48837">MMMKKINRWLIFLLCVPTVAFAQQNSLLQKYRSMALDYNHDLKAADKNIAASIELEKAAQKDLRPKLSGEANFQYTGNPLQLNIDLPSMQTPLAFEGRNMKYGASLSLLQPVYTGGRLLVSIRMAKHQQSLAIHQADYFRSAVSYQTDMQYWNTVARAEIVRITTEYRNSVATFSQTIRERVEAGLVDPQDLLMAEVKLNEAEYQLLQAKRNLETGRMALNSLIGVELHAPTEIEDTISAVRADKDLWGEGEIDRPELKMAYARIKIAESSKKLTDAKYKPQFYIGVDGSYSAPGYDFRSDLDPNYAIYAKVSVPLFEWGKRRDEKRASSFKVGMATDYLNQVTDQVKLEVETARVSLSQTMEQVRLTEGSLSKAFENERMALERYTEGKASVIEVIEAQTYRQASQLNHVQAKVSAQGAYSELIRALNKY</sequence>
<dbReference type="Gene3D" id="1.20.1600.10">
    <property type="entry name" value="Outer membrane efflux proteins (OEP)"/>
    <property type="match status" value="1"/>
</dbReference>
<dbReference type="GO" id="GO:0009279">
    <property type="term" value="C:cell outer membrane"/>
    <property type="evidence" value="ECO:0007669"/>
    <property type="project" value="UniProtKB-SubCell"/>
</dbReference>
<protein>
    <submittedName>
        <fullName evidence="9">TolC family protein</fullName>
    </submittedName>
</protein>
<dbReference type="PANTHER" id="PTHR30026">
    <property type="entry name" value="OUTER MEMBRANE PROTEIN TOLC"/>
    <property type="match status" value="1"/>
</dbReference>
<dbReference type="AlphaFoldDB" id="A0A5C6KV86"/>
<feature type="signal peptide" evidence="8">
    <location>
        <begin position="1"/>
        <end position="22"/>
    </location>
</feature>
<dbReference type="Pfam" id="PF02321">
    <property type="entry name" value="OEP"/>
    <property type="match status" value="2"/>
</dbReference>
<proteinExistence type="inferred from homology"/>
<dbReference type="Proteomes" id="UP000318041">
    <property type="component" value="Unassembled WGS sequence"/>
</dbReference>